<accession>A0A6N7V5P8</accession>
<dbReference type="GO" id="GO:0043190">
    <property type="term" value="C:ATP-binding cassette (ABC) transporter complex"/>
    <property type="evidence" value="ECO:0007669"/>
    <property type="project" value="InterPro"/>
</dbReference>
<dbReference type="GO" id="GO:0006824">
    <property type="term" value="P:cobalt ion transport"/>
    <property type="evidence" value="ECO:0007669"/>
    <property type="project" value="InterPro"/>
</dbReference>
<name>A0A6N7V5P8_9FIRM</name>
<dbReference type="InterPro" id="IPR012809">
    <property type="entry name" value="ECF_CbiQ"/>
</dbReference>
<comment type="caution">
    <text evidence="7">The sequence shown here is derived from an EMBL/GenBank/DDBJ whole genome shotgun (WGS) entry which is preliminary data.</text>
</comment>
<feature type="transmembrane region" description="Helical" evidence="6">
    <location>
        <begin position="237"/>
        <end position="254"/>
    </location>
</feature>
<gene>
    <name evidence="7" type="primary">cbiQ</name>
    <name evidence="7" type="ORF">FYJ34_09650</name>
</gene>
<dbReference type="AlphaFoldDB" id="A0A6N7V5P8"/>
<evidence type="ECO:0000256" key="4">
    <source>
        <dbReference type="ARBA" id="ARBA00022989"/>
    </source>
</evidence>
<evidence type="ECO:0000256" key="3">
    <source>
        <dbReference type="ARBA" id="ARBA00022692"/>
    </source>
</evidence>
<dbReference type="RefSeq" id="WP_154478229.1">
    <property type="nucleotide sequence ID" value="NZ_VULY01000018.1"/>
</dbReference>
<comment type="subcellular location">
    <subcellularLocation>
        <location evidence="1">Cell membrane</location>
        <topology evidence="1">Multi-pass membrane protein</topology>
    </subcellularLocation>
</comment>
<keyword evidence="2" id="KW-1003">Cell membrane</keyword>
<sequence length="260" mass="29344">MILIDKLCYQSRLRHANPYIKFLFAMTSLCFCIGNRSVIMAVILLFVMGSMTVLKGGLSPFLYLRLLSLPLVFLLTGVLAVLLDLSSVPSGRFSIPLGSIYLVIRDSQIQMALRLFFTALSCTSCLYFLSLTTPIPDLLHVLRTFHIPSFLLDLMFLTYRYIFILLSLASTISIAQQSRLGNRTLRLSRNSFVKLLGSLFVLSIRKSSGNFDAMESRGYSGSLTLLPPLIHHRKKDWILLGIFEIILLIWTVLIRSGRLS</sequence>
<evidence type="ECO:0000256" key="5">
    <source>
        <dbReference type="ARBA" id="ARBA00023136"/>
    </source>
</evidence>
<protein>
    <submittedName>
        <fullName evidence="7">Cobalt ECF transporter T component CbiQ</fullName>
    </submittedName>
</protein>
<dbReference type="Pfam" id="PF02361">
    <property type="entry name" value="CbiQ"/>
    <property type="match status" value="1"/>
</dbReference>
<feature type="transmembrane region" description="Helical" evidence="6">
    <location>
        <begin position="61"/>
        <end position="83"/>
    </location>
</feature>
<organism evidence="7 8">
    <name type="scientific">Suipraeoptans intestinalis</name>
    <dbReference type="NCBI Taxonomy" id="2606628"/>
    <lineage>
        <taxon>Bacteria</taxon>
        <taxon>Bacillati</taxon>
        <taxon>Bacillota</taxon>
        <taxon>Clostridia</taxon>
        <taxon>Lachnospirales</taxon>
        <taxon>Lachnospiraceae</taxon>
        <taxon>Suipraeoptans</taxon>
    </lineage>
</organism>
<dbReference type="EMBL" id="VULY01000018">
    <property type="protein sequence ID" value="MSR94512.1"/>
    <property type="molecule type" value="Genomic_DNA"/>
</dbReference>
<keyword evidence="5 6" id="KW-0472">Membrane</keyword>
<evidence type="ECO:0000256" key="1">
    <source>
        <dbReference type="ARBA" id="ARBA00004651"/>
    </source>
</evidence>
<dbReference type="InterPro" id="IPR052770">
    <property type="entry name" value="Cobalt_transport_CbiQ"/>
</dbReference>
<dbReference type="InterPro" id="IPR003339">
    <property type="entry name" value="ABC/ECF_trnsptr_transmembrane"/>
</dbReference>
<dbReference type="CDD" id="cd16914">
    <property type="entry name" value="EcfT"/>
    <property type="match status" value="1"/>
</dbReference>
<dbReference type="PANTHER" id="PTHR43723">
    <property type="entry name" value="COBALT TRANSPORT PROTEIN CBIQ"/>
    <property type="match status" value="1"/>
</dbReference>
<keyword evidence="3 6" id="KW-0812">Transmembrane</keyword>
<dbReference type="PANTHER" id="PTHR43723:SF1">
    <property type="entry name" value="COBALT TRANSPORT PROTEIN CBIQ"/>
    <property type="match status" value="1"/>
</dbReference>
<dbReference type="NCBIfam" id="TIGR02454">
    <property type="entry name" value="ECF_T_CbiQ"/>
    <property type="match status" value="1"/>
</dbReference>
<keyword evidence="8" id="KW-1185">Reference proteome</keyword>
<keyword evidence="4 6" id="KW-1133">Transmembrane helix</keyword>
<dbReference type="Proteomes" id="UP000434409">
    <property type="component" value="Unassembled WGS sequence"/>
</dbReference>
<evidence type="ECO:0000256" key="2">
    <source>
        <dbReference type="ARBA" id="ARBA00022475"/>
    </source>
</evidence>
<reference evidence="7 8" key="1">
    <citation type="submission" date="2019-08" db="EMBL/GenBank/DDBJ databases">
        <title>In-depth cultivation of the pig gut microbiome towards novel bacterial diversity and tailored functional studies.</title>
        <authorList>
            <person name="Wylensek D."/>
            <person name="Hitch T.C.A."/>
            <person name="Clavel T."/>
        </authorList>
    </citation>
    <scope>NUCLEOTIDE SEQUENCE [LARGE SCALE GENOMIC DNA]</scope>
    <source>
        <strain evidence="7 8">68-1-5</strain>
    </source>
</reference>
<evidence type="ECO:0000256" key="6">
    <source>
        <dbReference type="SAM" id="Phobius"/>
    </source>
</evidence>
<feature type="transmembrane region" description="Helical" evidence="6">
    <location>
        <begin position="22"/>
        <end position="49"/>
    </location>
</feature>
<evidence type="ECO:0000313" key="7">
    <source>
        <dbReference type="EMBL" id="MSR94512.1"/>
    </source>
</evidence>
<evidence type="ECO:0000313" key="8">
    <source>
        <dbReference type="Proteomes" id="UP000434409"/>
    </source>
</evidence>
<proteinExistence type="predicted"/>
<feature type="transmembrane region" description="Helical" evidence="6">
    <location>
        <begin position="111"/>
        <end position="130"/>
    </location>
</feature>
<feature type="transmembrane region" description="Helical" evidence="6">
    <location>
        <begin position="150"/>
        <end position="175"/>
    </location>
</feature>